<gene>
    <name evidence="3" type="ORF">DI536_37485</name>
</gene>
<dbReference type="PROSITE" id="PS51677">
    <property type="entry name" value="NODB"/>
    <property type="match status" value="1"/>
</dbReference>
<organism evidence="3 4">
    <name type="scientific">Archangium gephyra</name>
    <dbReference type="NCBI Taxonomy" id="48"/>
    <lineage>
        <taxon>Bacteria</taxon>
        <taxon>Pseudomonadati</taxon>
        <taxon>Myxococcota</taxon>
        <taxon>Myxococcia</taxon>
        <taxon>Myxococcales</taxon>
        <taxon>Cystobacterineae</taxon>
        <taxon>Archangiaceae</taxon>
        <taxon>Archangium</taxon>
    </lineage>
</organism>
<dbReference type="Pfam" id="PF01522">
    <property type="entry name" value="Polysacc_deac_1"/>
    <property type="match status" value="1"/>
</dbReference>
<accession>A0A2W5SQB8</accession>
<evidence type="ECO:0000259" key="2">
    <source>
        <dbReference type="PROSITE" id="PS51677"/>
    </source>
</evidence>
<proteinExistence type="predicted"/>
<dbReference type="InterPro" id="IPR011330">
    <property type="entry name" value="Glyco_hydro/deAcase_b/a-brl"/>
</dbReference>
<protein>
    <recommendedName>
        <fullName evidence="2">NodB homology domain-containing protein</fullName>
    </recommendedName>
</protein>
<dbReference type="Proteomes" id="UP000249061">
    <property type="component" value="Unassembled WGS sequence"/>
</dbReference>
<feature type="non-terminal residue" evidence="3">
    <location>
        <position position="113"/>
    </location>
</feature>
<sequence length="113" mass="12377">MRGARRFALLVLATVAGTTQAAEPFPWPGGRKAAVSLAYDDAAPSQLDNAIPALDRHGLKGSFYLTLASDTLRTRQREWAAAARNGHELGNHTLFHACSSSRFQTHRADRRPH</sequence>
<dbReference type="EMBL" id="QFQP01000253">
    <property type="protein sequence ID" value="PZR01795.1"/>
    <property type="molecule type" value="Genomic_DNA"/>
</dbReference>
<dbReference type="Gene3D" id="3.20.20.370">
    <property type="entry name" value="Glycoside hydrolase/deacetylase"/>
    <property type="match status" value="1"/>
</dbReference>
<name>A0A2W5SQB8_9BACT</name>
<dbReference type="GO" id="GO:0016810">
    <property type="term" value="F:hydrolase activity, acting on carbon-nitrogen (but not peptide) bonds"/>
    <property type="evidence" value="ECO:0007669"/>
    <property type="project" value="InterPro"/>
</dbReference>
<dbReference type="InterPro" id="IPR002509">
    <property type="entry name" value="NODB_dom"/>
</dbReference>
<dbReference type="GO" id="GO:0005975">
    <property type="term" value="P:carbohydrate metabolic process"/>
    <property type="evidence" value="ECO:0007669"/>
    <property type="project" value="InterPro"/>
</dbReference>
<comment type="caution">
    <text evidence="3">The sequence shown here is derived from an EMBL/GenBank/DDBJ whole genome shotgun (WGS) entry which is preliminary data.</text>
</comment>
<evidence type="ECO:0000313" key="4">
    <source>
        <dbReference type="Proteomes" id="UP000249061"/>
    </source>
</evidence>
<dbReference type="SUPFAM" id="SSF88713">
    <property type="entry name" value="Glycoside hydrolase/deacetylase"/>
    <property type="match status" value="1"/>
</dbReference>
<evidence type="ECO:0000256" key="1">
    <source>
        <dbReference type="SAM" id="SignalP"/>
    </source>
</evidence>
<feature type="chain" id="PRO_5015925075" description="NodB homology domain-containing protein" evidence="1">
    <location>
        <begin position="22"/>
        <end position="113"/>
    </location>
</feature>
<dbReference type="AlphaFoldDB" id="A0A2W5SQB8"/>
<keyword evidence="1" id="KW-0732">Signal</keyword>
<feature type="domain" description="NodB homology" evidence="2">
    <location>
        <begin position="33"/>
        <end position="113"/>
    </location>
</feature>
<feature type="signal peptide" evidence="1">
    <location>
        <begin position="1"/>
        <end position="21"/>
    </location>
</feature>
<reference evidence="3 4" key="1">
    <citation type="submission" date="2017-08" db="EMBL/GenBank/DDBJ databases">
        <title>Infants hospitalized years apart are colonized by the same room-sourced microbial strains.</title>
        <authorList>
            <person name="Brooks B."/>
            <person name="Olm M.R."/>
            <person name="Firek B.A."/>
            <person name="Baker R."/>
            <person name="Thomas B.C."/>
            <person name="Morowitz M.J."/>
            <person name="Banfield J.F."/>
        </authorList>
    </citation>
    <scope>NUCLEOTIDE SEQUENCE [LARGE SCALE GENOMIC DNA]</scope>
    <source>
        <strain evidence="3">S2_003_000_R2_14</strain>
    </source>
</reference>
<evidence type="ECO:0000313" key="3">
    <source>
        <dbReference type="EMBL" id="PZR01795.1"/>
    </source>
</evidence>